<dbReference type="Proteomes" id="UP001432027">
    <property type="component" value="Unassembled WGS sequence"/>
</dbReference>
<dbReference type="EMBL" id="BTSX01000005">
    <property type="protein sequence ID" value="GMT00199.1"/>
    <property type="molecule type" value="Genomic_DNA"/>
</dbReference>
<dbReference type="InterPro" id="IPR011513">
    <property type="entry name" value="Nse1"/>
</dbReference>
<dbReference type="GO" id="GO:0030915">
    <property type="term" value="C:Smc5-Smc6 complex"/>
    <property type="evidence" value="ECO:0007669"/>
    <property type="project" value="UniProtKB-UniRule"/>
</dbReference>
<dbReference type="Gene3D" id="1.10.10.10">
    <property type="entry name" value="Winged helix-like DNA-binding domain superfamily/Winged helix DNA-binding domain"/>
    <property type="match status" value="1"/>
</dbReference>
<keyword evidence="1" id="KW-0234">DNA repair</keyword>
<comment type="catalytic activity">
    <reaction evidence="1">
        <text>S-ubiquitinyl-[E2 ubiquitin-conjugating enzyme]-L-cysteine + [acceptor protein]-L-lysine = [E2 ubiquitin-conjugating enzyme]-L-cysteine + N(6)-ubiquitinyl-[acceptor protein]-L-lysine.</text>
        <dbReference type="EC" id="2.3.2.27"/>
    </reaction>
</comment>
<proteinExistence type="inferred from homology"/>
<dbReference type="GO" id="GO:0008270">
    <property type="term" value="F:zinc ion binding"/>
    <property type="evidence" value="ECO:0007669"/>
    <property type="project" value="UniProtKB-KW"/>
</dbReference>
<comment type="caution">
    <text evidence="3">The sequence shown here is derived from an EMBL/GenBank/DDBJ whole genome shotgun (WGS) entry which is preliminary data.</text>
</comment>
<keyword evidence="1" id="KW-0833">Ubl conjugation pathway</keyword>
<comment type="subunit">
    <text evidence="1">Component of the Smc5-Smc6 complex.</text>
</comment>
<keyword evidence="1" id="KW-0862">Zinc</keyword>
<evidence type="ECO:0000313" key="4">
    <source>
        <dbReference type="Proteomes" id="UP001432027"/>
    </source>
</evidence>
<dbReference type="Gene3D" id="3.90.1150.220">
    <property type="match status" value="1"/>
</dbReference>
<comment type="subcellular location">
    <subcellularLocation>
        <location evidence="1">Nucleus</location>
    </subcellularLocation>
</comment>
<reference evidence="3" key="1">
    <citation type="submission" date="2023-10" db="EMBL/GenBank/DDBJ databases">
        <title>Genome assembly of Pristionchus species.</title>
        <authorList>
            <person name="Yoshida K."/>
            <person name="Sommer R.J."/>
        </authorList>
    </citation>
    <scope>NUCLEOTIDE SEQUENCE</scope>
    <source>
        <strain evidence="3">RS0144</strain>
    </source>
</reference>
<feature type="compositionally biased region" description="Basic and acidic residues" evidence="2">
    <location>
        <begin position="288"/>
        <end position="305"/>
    </location>
</feature>
<dbReference type="EC" id="2.3.2.27" evidence="1"/>
<evidence type="ECO:0000256" key="1">
    <source>
        <dbReference type="RuleBase" id="RU368018"/>
    </source>
</evidence>
<sequence length="398" mass="45322">SGSMGTASKVFDFAKIVQACGEYSDAHRGLLKILIDRGSLTEKAFVAHFVRCYATHHYLDEIDYDRNELNLKGVTPESVAELRKTLIDTMNTSCKHIGLRLMNAHDETKNKKMVVLVSERHFSPAMAGASPFHSNNELFLVITWLEEMLKPDNDGYIPITEALRTARDLPVPMKMEKAQQLVDQLLKDNWFHVEAVDMLTLTTRSLTELGPILRSRFHCSTCCLCSNVTIRKASMLSCDQCECLMHVSCWTNLAANTNTDTVKCPSGNNCQFMLKKEEMAETIKQIEEARTNRGAQRDRRARVSIDLEPGPSKKTGRGRKAVKRTGRSESEPEEEEEAMMEMDDNEEEEEQVFVKTHKKTRKQPRRSSMETAEKQPRKRSREEEGDEMMMGRGMGMED</sequence>
<evidence type="ECO:0000256" key="2">
    <source>
        <dbReference type="SAM" id="MobiDB-lite"/>
    </source>
</evidence>
<feature type="region of interest" description="Disordered" evidence="2">
    <location>
        <begin position="288"/>
        <end position="398"/>
    </location>
</feature>
<keyword evidence="1" id="KW-0233">DNA recombination</keyword>
<keyword evidence="4" id="KW-1185">Reference proteome</keyword>
<keyword evidence="1" id="KW-0539">Nucleus</keyword>
<dbReference type="InterPro" id="IPR036388">
    <property type="entry name" value="WH-like_DNA-bd_sf"/>
</dbReference>
<dbReference type="PANTHER" id="PTHR20973">
    <property type="entry name" value="NON-SMC ELEMENT 1-RELATED"/>
    <property type="match status" value="1"/>
</dbReference>
<organism evidence="3 4">
    <name type="scientific">Pristionchus entomophagus</name>
    <dbReference type="NCBI Taxonomy" id="358040"/>
    <lineage>
        <taxon>Eukaryota</taxon>
        <taxon>Metazoa</taxon>
        <taxon>Ecdysozoa</taxon>
        <taxon>Nematoda</taxon>
        <taxon>Chromadorea</taxon>
        <taxon>Rhabditida</taxon>
        <taxon>Rhabditina</taxon>
        <taxon>Diplogasteromorpha</taxon>
        <taxon>Diplogasteroidea</taxon>
        <taxon>Neodiplogasteridae</taxon>
        <taxon>Pristionchus</taxon>
    </lineage>
</organism>
<keyword evidence="1" id="KW-0479">Metal-binding</keyword>
<accession>A0AAV5U035</accession>
<comment type="similarity">
    <text evidence="1">Belongs to the NSE1 family.</text>
</comment>
<dbReference type="GO" id="GO:0005634">
    <property type="term" value="C:nucleus"/>
    <property type="evidence" value="ECO:0007669"/>
    <property type="project" value="UniProtKB-SubCell"/>
</dbReference>
<dbReference type="GO" id="GO:0061630">
    <property type="term" value="F:ubiquitin protein ligase activity"/>
    <property type="evidence" value="ECO:0007669"/>
    <property type="project" value="UniProtKB-EC"/>
</dbReference>
<feature type="non-terminal residue" evidence="3">
    <location>
        <position position="1"/>
    </location>
</feature>
<feature type="compositionally biased region" description="Acidic residues" evidence="2">
    <location>
        <begin position="331"/>
        <end position="351"/>
    </location>
</feature>
<gene>
    <name evidence="3" type="ORF">PENTCL1PPCAC_22373</name>
</gene>
<evidence type="ECO:0000313" key="3">
    <source>
        <dbReference type="EMBL" id="GMT00199.1"/>
    </source>
</evidence>
<feature type="compositionally biased region" description="Basic residues" evidence="2">
    <location>
        <begin position="355"/>
        <end position="365"/>
    </location>
</feature>
<keyword evidence="1" id="KW-0227">DNA damage</keyword>
<name>A0AAV5U035_9BILA</name>
<keyword evidence="1" id="KW-0808">Transferase</keyword>
<dbReference type="PANTHER" id="PTHR20973:SF0">
    <property type="entry name" value="NON-STRUCTURAL MAINTENANCE OF CHROMOSOMES ELEMENT 1 HOMOLOG"/>
    <property type="match status" value="1"/>
</dbReference>
<dbReference type="AlphaFoldDB" id="A0AAV5U035"/>
<dbReference type="CDD" id="cd15489">
    <property type="entry name" value="PHD_SF"/>
    <property type="match status" value="1"/>
</dbReference>
<dbReference type="GO" id="GO:0000724">
    <property type="term" value="P:double-strand break repair via homologous recombination"/>
    <property type="evidence" value="ECO:0007669"/>
    <property type="project" value="TreeGrafter"/>
</dbReference>
<dbReference type="Pfam" id="PF07574">
    <property type="entry name" value="SMC_Nse1"/>
    <property type="match status" value="1"/>
</dbReference>
<keyword evidence="1" id="KW-0863">Zinc-finger</keyword>
<protein>
    <recommendedName>
        <fullName evidence="1">Non-structural maintenance of chromosomes element 1 homolog</fullName>
        <ecNumber evidence="1">2.3.2.27</ecNumber>
    </recommendedName>
</protein>
<feature type="compositionally biased region" description="Basic residues" evidence="2">
    <location>
        <begin position="314"/>
        <end position="325"/>
    </location>
</feature>